<keyword evidence="2" id="KW-0489">Methyltransferase</keyword>
<keyword evidence="2" id="KW-0808">Transferase</keyword>
<organism evidence="2 3">
    <name type="scientific">Haliscomenobacter hydrossis (strain ATCC 27775 / DSM 1100 / LMG 10767 / O)</name>
    <dbReference type="NCBI Taxonomy" id="760192"/>
    <lineage>
        <taxon>Bacteria</taxon>
        <taxon>Pseudomonadati</taxon>
        <taxon>Bacteroidota</taxon>
        <taxon>Saprospiria</taxon>
        <taxon>Saprospirales</taxon>
        <taxon>Haliscomenobacteraceae</taxon>
        <taxon>Haliscomenobacter</taxon>
    </lineage>
</organism>
<dbReference type="Proteomes" id="UP000008461">
    <property type="component" value="Chromosome"/>
</dbReference>
<dbReference type="STRING" id="760192.Halhy_0728"/>
<dbReference type="GO" id="GO:0008168">
    <property type="term" value="F:methyltransferase activity"/>
    <property type="evidence" value="ECO:0007669"/>
    <property type="project" value="UniProtKB-KW"/>
</dbReference>
<dbReference type="GO" id="GO:0032259">
    <property type="term" value="P:methylation"/>
    <property type="evidence" value="ECO:0007669"/>
    <property type="project" value="UniProtKB-KW"/>
</dbReference>
<name>F4L2S2_HALH1</name>
<dbReference type="KEGG" id="hhy:Halhy_0728"/>
<dbReference type="SUPFAM" id="SSF89562">
    <property type="entry name" value="RraA-like"/>
    <property type="match status" value="1"/>
</dbReference>
<feature type="binding site" evidence="1">
    <location>
        <begin position="166"/>
        <end position="169"/>
    </location>
    <ligand>
        <name>substrate</name>
    </ligand>
</feature>
<evidence type="ECO:0000313" key="2">
    <source>
        <dbReference type="EMBL" id="AEE48636.1"/>
    </source>
</evidence>
<dbReference type="InterPro" id="IPR036704">
    <property type="entry name" value="RraA/RraA-like_sf"/>
</dbReference>
<protein>
    <submittedName>
        <fullName evidence="2">Demethylmenaquinone methyltransferase-like protein</fullName>
    </submittedName>
</protein>
<evidence type="ECO:0000313" key="3">
    <source>
        <dbReference type="Proteomes" id="UP000008461"/>
    </source>
</evidence>
<comment type="cofactor">
    <cofactor evidence="1">
        <name>Mg(2+)</name>
        <dbReference type="ChEBI" id="CHEBI:18420"/>
    </cofactor>
</comment>
<dbReference type="Pfam" id="PF03737">
    <property type="entry name" value="RraA-like"/>
    <property type="match status" value="1"/>
</dbReference>
<dbReference type="GO" id="GO:0046872">
    <property type="term" value="F:metal ion binding"/>
    <property type="evidence" value="ECO:0007669"/>
    <property type="project" value="UniProtKB-KW"/>
</dbReference>
<accession>F4L2S2</accession>
<dbReference type="HOGENOM" id="CLU_887730_0_0_10"/>
<keyword evidence="1" id="KW-0479">Metal-binding</keyword>
<reference evidence="2 3" key="1">
    <citation type="journal article" date="2011" name="Stand. Genomic Sci.">
        <title>Complete genome sequence of Haliscomenobacter hydrossis type strain (O).</title>
        <authorList>
            <consortium name="US DOE Joint Genome Institute (JGI-PGF)"/>
            <person name="Daligault H."/>
            <person name="Lapidus A."/>
            <person name="Zeytun A."/>
            <person name="Nolan M."/>
            <person name="Lucas S."/>
            <person name="Del Rio T.G."/>
            <person name="Tice H."/>
            <person name="Cheng J.F."/>
            <person name="Tapia R."/>
            <person name="Han C."/>
            <person name="Goodwin L."/>
            <person name="Pitluck S."/>
            <person name="Liolios K."/>
            <person name="Pagani I."/>
            <person name="Ivanova N."/>
            <person name="Huntemann M."/>
            <person name="Mavromatis K."/>
            <person name="Mikhailova N."/>
            <person name="Pati A."/>
            <person name="Chen A."/>
            <person name="Palaniappan K."/>
            <person name="Land M."/>
            <person name="Hauser L."/>
            <person name="Brambilla E.M."/>
            <person name="Rohde M."/>
            <person name="Verbarg S."/>
            <person name="Goker M."/>
            <person name="Bristow J."/>
            <person name="Eisen J.A."/>
            <person name="Markowitz V."/>
            <person name="Hugenholtz P."/>
            <person name="Kyrpides N.C."/>
            <person name="Klenk H.P."/>
            <person name="Woyke T."/>
        </authorList>
    </citation>
    <scope>NUCLEOTIDE SEQUENCE [LARGE SCALE GENOMIC DNA]</scope>
    <source>
        <strain evidence="3">ATCC 27775 / DSM 1100 / LMG 10767 / O</strain>
    </source>
</reference>
<feature type="binding site" evidence="1">
    <location>
        <position position="189"/>
    </location>
    <ligand>
        <name>Mg(2+)</name>
        <dbReference type="ChEBI" id="CHEBI:18420"/>
    </ligand>
</feature>
<keyword evidence="3" id="KW-1185">Reference proteome</keyword>
<feature type="binding site" evidence="1">
    <location>
        <position position="188"/>
    </location>
    <ligand>
        <name>substrate</name>
    </ligand>
</feature>
<dbReference type="InterPro" id="IPR005493">
    <property type="entry name" value="RraA/RraA-like"/>
</dbReference>
<keyword evidence="1" id="KW-0460">Magnesium</keyword>
<dbReference type="eggNOG" id="COG0684">
    <property type="taxonomic scope" value="Bacteria"/>
</dbReference>
<dbReference type="Gene3D" id="3.50.30.40">
    <property type="entry name" value="Ribonuclease E inhibitor RraA/RraA-like"/>
    <property type="match status" value="1"/>
</dbReference>
<sequence length="321" mass="36088">MWGMLERALNYSFMKAWFTIFLGLVVCLSIETSLHGQTISKEELIFLTSEWKGERFQDGRPKISDALLERAKHIMIDDAWTVLKNEGYLNQYEGGWKTVNTQSMTGRAVTAMYLPSRPDVEKNIKERGAKQGRKGNTNAWPIDVLTKGDLYVADAFGKIGGGPIMGATLANSIFSKSGNGVVFDGACRDLQEITNLKGFNAFVRDFHPSFTEQMVLMGLNSPIRIGNAIVLPGDLVIATIEGVLFVPAHLAEQVVSTSEFVIRKDQFGFEMVRTNKYSTGEIDSEWTDEIKTEFLKWLEKHPELGKMTRAELDKVMSKRTW</sequence>
<dbReference type="EMBL" id="CP002691">
    <property type="protein sequence ID" value="AEE48636.1"/>
    <property type="molecule type" value="Genomic_DNA"/>
</dbReference>
<dbReference type="AlphaFoldDB" id="F4L2S2"/>
<gene>
    <name evidence="2" type="ordered locus">Halhy_0728</name>
</gene>
<proteinExistence type="predicted"/>
<evidence type="ECO:0000256" key="1">
    <source>
        <dbReference type="PIRSR" id="PIRSR605493-1"/>
    </source>
</evidence>
<reference key="2">
    <citation type="submission" date="2011-04" db="EMBL/GenBank/DDBJ databases">
        <title>Complete sequence of chromosome of Haliscomenobacter hydrossis DSM 1100.</title>
        <authorList>
            <consortium name="US DOE Joint Genome Institute (JGI-PGF)"/>
            <person name="Lucas S."/>
            <person name="Han J."/>
            <person name="Lapidus A."/>
            <person name="Bruce D."/>
            <person name="Goodwin L."/>
            <person name="Pitluck S."/>
            <person name="Peters L."/>
            <person name="Kyrpides N."/>
            <person name="Mavromatis K."/>
            <person name="Ivanova N."/>
            <person name="Ovchinnikova G."/>
            <person name="Pagani I."/>
            <person name="Daligault H."/>
            <person name="Detter J.C."/>
            <person name="Han C."/>
            <person name="Land M."/>
            <person name="Hauser L."/>
            <person name="Markowitz V."/>
            <person name="Cheng J.-F."/>
            <person name="Hugenholtz P."/>
            <person name="Woyke T."/>
            <person name="Wu D."/>
            <person name="Verbarg S."/>
            <person name="Frueling A."/>
            <person name="Brambilla E."/>
            <person name="Klenk H.-P."/>
            <person name="Eisen J.A."/>
        </authorList>
    </citation>
    <scope>NUCLEOTIDE SEQUENCE</scope>
    <source>
        <strain>DSM 1100</strain>
    </source>
</reference>